<dbReference type="SMART" id="SM00355">
    <property type="entry name" value="ZnF_C2H2"/>
    <property type="match status" value="3"/>
</dbReference>
<feature type="region of interest" description="Disordered" evidence="12">
    <location>
        <begin position="92"/>
        <end position="166"/>
    </location>
</feature>
<keyword evidence="3" id="KW-0479">Metal-binding</keyword>
<evidence type="ECO:0000256" key="8">
    <source>
        <dbReference type="ARBA" id="ARBA00023125"/>
    </source>
</evidence>
<dbReference type="InterPro" id="IPR013087">
    <property type="entry name" value="Znf_C2H2_type"/>
</dbReference>
<dbReference type="Pfam" id="PF00096">
    <property type="entry name" value="zf-C2H2"/>
    <property type="match status" value="2"/>
</dbReference>
<dbReference type="PANTHER" id="PTHR23235">
    <property type="entry name" value="KRUEPPEL-LIKE TRANSCRIPTION FACTOR"/>
    <property type="match status" value="1"/>
</dbReference>
<feature type="domain" description="C2H2-type" evidence="13">
    <location>
        <begin position="231"/>
        <end position="258"/>
    </location>
</feature>
<evidence type="ECO:0000256" key="7">
    <source>
        <dbReference type="ARBA" id="ARBA00023015"/>
    </source>
</evidence>
<feature type="compositionally biased region" description="Basic and acidic residues" evidence="12">
    <location>
        <begin position="99"/>
        <end position="128"/>
    </location>
</feature>
<dbReference type="PANTHER" id="PTHR23235:SF142">
    <property type="entry name" value="ZINC FINGER PROTEIN 384"/>
    <property type="match status" value="1"/>
</dbReference>
<dbReference type="PROSITE" id="PS50157">
    <property type="entry name" value="ZINC_FINGER_C2H2_2"/>
    <property type="match status" value="3"/>
</dbReference>
<dbReference type="AlphaFoldDB" id="A0A3Q2E144"/>
<feature type="domain" description="C2H2-type" evidence="13">
    <location>
        <begin position="203"/>
        <end position="230"/>
    </location>
</feature>
<dbReference type="GeneTree" id="ENSGT01150000286958"/>
<dbReference type="SUPFAM" id="SSF57667">
    <property type="entry name" value="beta-beta-alpha zinc fingers"/>
    <property type="match status" value="2"/>
</dbReference>
<evidence type="ECO:0000256" key="6">
    <source>
        <dbReference type="ARBA" id="ARBA00022833"/>
    </source>
</evidence>
<dbReference type="Ensembl" id="ENSCVAT00000000384.1">
    <property type="protein sequence ID" value="ENSCVAP00000025931.1"/>
    <property type="gene ID" value="ENSCVAG00000011100.1"/>
</dbReference>
<evidence type="ECO:0000313" key="15">
    <source>
        <dbReference type="Proteomes" id="UP000265020"/>
    </source>
</evidence>
<reference evidence="14" key="1">
    <citation type="submission" date="2025-08" db="UniProtKB">
        <authorList>
            <consortium name="Ensembl"/>
        </authorList>
    </citation>
    <scope>IDENTIFICATION</scope>
</reference>
<dbReference type="Pfam" id="PF13912">
    <property type="entry name" value="zf-C2H2_6"/>
    <property type="match status" value="1"/>
</dbReference>
<keyword evidence="5 11" id="KW-0863">Zinc-finger</keyword>
<evidence type="ECO:0000256" key="2">
    <source>
        <dbReference type="ARBA" id="ARBA00004123"/>
    </source>
</evidence>
<evidence type="ECO:0000256" key="9">
    <source>
        <dbReference type="ARBA" id="ARBA00023163"/>
    </source>
</evidence>
<evidence type="ECO:0000256" key="12">
    <source>
        <dbReference type="SAM" id="MobiDB-lite"/>
    </source>
</evidence>
<dbReference type="GO" id="GO:0005634">
    <property type="term" value="C:nucleus"/>
    <property type="evidence" value="ECO:0007669"/>
    <property type="project" value="UniProtKB-SubCell"/>
</dbReference>
<keyword evidence="10" id="KW-0539">Nucleus</keyword>
<proteinExistence type="predicted"/>
<dbReference type="FunFam" id="3.30.160.60:FF:000045">
    <property type="entry name" value="ZFP69 zinc finger protein B"/>
    <property type="match status" value="1"/>
</dbReference>
<evidence type="ECO:0000256" key="1">
    <source>
        <dbReference type="ARBA" id="ARBA00003767"/>
    </source>
</evidence>
<evidence type="ECO:0000259" key="13">
    <source>
        <dbReference type="PROSITE" id="PS50157"/>
    </source>
</evidence>
<reference evidence="14" key="2">
    <citation type="submission" date="2025-09" db="UniProtKB">
        <authorList>
            <consortium name="Ensembl"/>
        </authorList>
    </citation>
    <scope>IDENTIFICATION</scope>
</reference>
<evidence type="ECO:0000256" key="4">
    <source>
        <dbReference type="ARBA" id="ARBA00022737"/>
    </source>
</evidence>
<evidence type="ECO:0000256" key="10">
    <source>
        <dbReference type="ARBA" id="ARBA00023242"/>
    </source>
</evidence>
<evidence type="ECO:0000256" key="5">
    <source>
        <dbReference type="ARBA" id="ARBA00022771"/>
    </source>
</evidence>
<keyword evidence="8" id="KW-0238">DNA-binding</keyword>
<dbReference type="GO" id="GO:0000981">
    <property type="term" value="F:DNA-binding transcription factor activity, RNA polymerase II-specific"/>
    <property type="evidence" value="ECO:0007669"/>
    <property type="project" value="TreeGrafter"/>
</dbReference>
<protein>
    <recommendedName>
        <fullName evidence="13">C2H2-type domain-containing protein</fullName>
    </recommendedName>
</protein>
<dbReference type="FunFam" id="3.30.160.60:FF:000250">
    <property type="entry name" value="zinc finger protein 197 isoform X1"/>
    <property type="match status" value="1"/>
</dbReference>
<sequence length="304" mass="35669">MSAVQLLREFIRERLTAAADEILTEFEKVIFRYEEDIRLLETTSPQTKPSNIGNFTPHLILDCRNKANYRVNLFNRFRLHVINKDLFATQQLSNQGRSSRHDQEEAEPVRNEEQKMEPDHSLTEKQGEQHPLWIKEEEEDSELIKEEIEEPESSWTEEEQNEPESIKPVTKKLSFKCVICGRSFWREADLKEHQGTHTGERPFSCQTCGKQFSHIQSFKNHKRAHTGKRPFLCQTCGKTFSQKSHLRDHRRTHTGEKPFSCPICGKGFSRIKENVIPLLLKYSYILDEEAQPEHAFWSFVIDLI</sequence>
<keyword evidence="7" id="KW-0805">Transcription regulation</keyword>
<evidence type="ECO:0000256" key="3">
    <source>
        <dbReference type="ARBA" id="ARBA00022723"/>
    </source>
</evidence>
<dbReference type="Gene3D" id="3.30.160.60">
    <property type="entry name" value="Classic Zinc Finger"/>
    <property type="match status" value="4"/>
</dbReference>
<dbReference type="FunFam" id="3.30.160.60:FF:000213">
    <property type="entry name" value="Zinc finger protein 624"/>
    <property type="match status" value="1"/>
</dbReference>
<feature type="compositionally biased region" description="Acidic residues" evidence="12">
    <location>
        <begin position="136"/>
        <end position="162"/>
    </location>
</feature>
<comment type="function">
    <text evidence="1">May be involved in transcriptional regulation.</text>
</comment>
<keyword evidence="6" id="KW-0862">Zinc</keyword>
<name>A0A3Q2E144_CYPVA</name>
<dbReference type="Proteomes" id="UP000265020">
    <property type="component" value="Unassembled WGS sequence"/>
</dbReference>
<keyword evidence="9" id="KW-0804">Transcription</keyword>
<feature type="domain" description="C2H2-type" evidence="13">
    <location>
        <begin position="175"/>
        <end position="202"/>
    </location>
</feature>
<comment type="subcellular location">
    <subcellularLocation>
        <location evidence="2">Nucleus</location>
    </subcellularLocation>
</comment>
<dbReference type="FunFam" id="3.30.160.60:FF:002343">
    <property type="entry name" value="Zinc finger protein 33A"/>
    <property type="match status" value="1"/>
</dbReference>
<keyword evidence="4" id="KW-0677">Repeat</keyword>
<accession>A0A3Q2E144</accession>
<dbReference type="GO" id="GO:0008270">
    <property type="term" value="F:zinc ion binding"/>
    <property type="evidence" value="ECO:0007669"/>
    <property type="project" value="UniProtKB-KW"/>
</dbReference>
<evidence type="ECO:0000313" key="14">
    <source>
        <dbReference type="Ensembl" id="ENSCVAP00000025931.1"/>
    </source>
</evidence>
<dbReference type="InterPro" id="IPR036236">
    <property type="entry name" value="Znf_C2H2_sf"/>
</dbReference>
<dbReference type="OMA" id="ESCIAPR"/>
<evidence type="ECO:0000256" key="11">
    <source>
        <dbReference type="PROSITE-ProRule" id="PRU00042"/>
    </source>
</evidence>
<dbReference type="PROSITE" id="PS00028">
    <property type="entry name" value="ZINC_FINGER_C2H2_1"/>
    <property type="match status" value="3"/>
</dbReference>
<organism evidence="14 15">
    <name type="scientific">Cyprinodon variegatus</name>
    <name type="common">Sheepshead minnow</name>
    <dbReference type="NCBI Taxonomy" id="28743"/>
    <lineage>
        <taxon>Eukaryota</taxon>
        <taxon>Metazoa</taxon>
        <taxon>Chordata</taxon>
        <taxon>Craniata</taxon>
        <taxon>Vertebrata</taxon>
        <taxon>Euteleostomi</taxon>
        <taxon>Actinopterygii</taxon>
        <taxon>Neopterygii</taxon>
        <taxon>Teleostei</taxon>
        <taxon>Neoteleostei</taxon>
        <taxon>Acanthomorphata</taxon>
        <taxon>Ovalentaria</taxon>
        <taxon>Atherinomorphae</taxon>
        <taxon>Cyprinodontiformes</taxon>
        <taxon>Cyprinodontidae</taxon>
        <taxon>Cyprinodon</taxon>
    </lineage>
</organism>
<dbReference type="GO" id="GO:0000978">
    <property type="term" value="F:RNA polymerase II cis-regulatory region sequence-specific DNA binding"/>
    <property type="evidence" value="ECO:0007669"/>
    <property type="project" value="TreeGrafter"/>
</dbReference>
<keyword evidence="15" id="KW-1185">Reference proteome</keyword>